<proteinExistence type="predicted"/>
<dbReference type="AlphaFoldDB" id="A0A7W8HF34"/>
<accession>A0A7W8HF34</accession>
<organism evidence="2 3">
    <name type="scientific">Quisquiliibacterium transsilvanicum</name>
    <dbReference type="NCBI Taxonomy" id="1549638"/>
    <lineage>
        <taxon>Bacteria</taxon>
        <taxon>Pseudomonadati</taxon>
        <taxon>Pseudomonadota</taxon>
        <taxon>Betaproteobacteria</taxon>
        <taxon>Burkholderiales</taxon>
        <taxon>Burkholderiaceae</taxon>
        <taxon>Quisquiliibacterium</taxon>
    </lineage>
</organism>
<dbReference type="Proteomes" id="UP000532440">
    <property type="component" value="Unassembled WGS sequence"/>
</dbReference>
<gene>
    <name evidence="2" type="ORF">HNQ70_000898</name>
</gene>
<feature type="region of interest" description="Disordered" evidence="1">
    <location>
        <begin position="1"/>
        <end position="20"/>
    </location>
</feature>
<evidence type="ECO:0008006" key="4">
    <source>
        <dbReference type="Google" id="ProtNLM"/>
    </source>
</evidence>
<name>A0A7W8HF34_9BURK</name>
<evidence type="ECO:0000313" key="3">
    <source>
        <dbReference type="Proteomes" id="UP000532440"/>
    </source>
</evidence>
<sequence>MLEAIRDKTDQAERRAEFHDEAERRHAAIVESGKTIAWSEMRRYLQDRRVGKAVARPAPRKLAR</sequence>
<dbReference type="RefSeq" id="WP_183964682.1">
    <property type="nucleotide sequence ID" value="NZ_BAABEW010000010.1"/>
</dbReference>
<comment type="caution">
    <text evidence="2">The sequence shown here is derived from an EMBL/GenBank/DDBJ whole genome shotgun (WGS) entry which is preliminary data.</text>
</comment>
<dbReference type="EMBL" id="JACHGB010000002">
    <property type="protein sequence ID" value="MBB5270894.1"/>
    <property type="molecule type" value="Genomic_DNA"/>
</dbReference>
<keyword evidence="3" id="KW-1185">Reference proteome</keyword>
<evidence type="ECO:0000313" key="2">
    <source>
        <dbReference type="EMBL" id="MBB5270894.1"/>
    </source>
</evidence>
<evidence type="ECO:0000256" key="1">
    <source>
        <dbReference type="SAM" id="MobiDB-lite"/>
    </source>
</evidence>
<protein>
    <recommendedName>
        <fullName evidence="4">CopG family transcriptional regulator</fullName>
    </recommendedName>
</protein>
<reference evidence="2 3" key="1">
    <citation type="submission" date="2020-08" db="EMBL/GenBank/DDBJ databases">
        <title>Genomic Encyclopedia of Type Strains, Phase IV (KMG-IV): sequencing the most valuable type-strain genomes for metagenomic binning, comparative biology and taxonomic classification.</title>
        <authorList>
            <person name="Goeker M."/>
        </authorList>
    </citation>
    <scope>NUCLEOTIDE SEQUENCE [LARGE SCALE GENOMIC DNA]</scope>
    <source>
        <strain evidence="2 3">DSM 29781</strain>
    </source>
</reference>